<dbReference type="GO" id="GO:0046872">
    <property type="term" value="F:metal ion binding"/>
    <property type="evidence" value="ECO:0007669"/>
    <property type="project" value="UniProtKB-KW"/>
</dbReference>
<dbReference type="PANTHER" id="PTHR37302">
    <property type="entry name" value="SLR1116 PROTEIN"/>
    <property type="match status" value="1"/>
</dbReference>
<evidence type="ECO:0000256" key="1">
    <source>
        <dbReference type="ARBA" id="ARBA00008635"/>
    </source>
</evidence>
<dbReference type="InterPro" id="IPR007837">
    <property type="entry name" value="DinB"/>
</dbReference>
<dbReference type="Gene3D" id="1.20.120.450">
    <property type="entry name" value="dinb family like domain"/>
    <property type="match status" value="2"/>
</dbReference>
<name>A0A518HHY2_9BACT</name>
<evidence type="ECO:0000256" key="2">
    <source>
        <dbReference type="ARBA" id="ARBA00022723"/>
    </source>
</evidence>
<feature type="binding site" evidence="3">
    <location>
        <position position="50"/>
    </location>
    <ligand>
        <name>a divalent metal cation</name>
        <dbReference type="ChEBI" id="CHEBI:60240"/>
    </ligand>
</feature>
<dbReference type="RefSeq" id="WP_145384334.1">
    <property type="nucleotide sequence ID" value="NZ_CP037423.1"/>
</dbReference>
<feature type="binding site" evidence="3">
    <location>
        <position position="137"/>
    </location>
    <ligand>
        <name>a divalent metal cation</name>
        <dbReference type="ChEBI" id="CHEBI:60240"/>
    </ligand>
</feature>
<reference evidence="4 5" key="1">
    <citation type="submission" date="2019-03" db="EMBL/GenBank/DDBJ databases">
        <title>Deep-cultivation of Planctomycetes and their phenomic and genomic characterization uncovers novel biology.</title>
        <authorList>
            <person name="Wiegand S."/>
            <person name="Jogler M."/>
            <person name="Boedeker C."/>
            <person name="Pinto D."/>
            <person name="Vollmers J."/>
            <person name="Rivas-Marin E."/>
            <person name="Kohn T."/>
            <person name="Peeters S.H."/>
            <person name="Heuer A."/>
            <person name="Rast P."/>
            <person name="Oberbeckmann S."/>
            <person name="Bunk B."/>
            <person name="Jeske O."/>
            <person name="Meyerdierks A."/>
            <person name="Storesund J.E."/>
            <person name="Kallscheuer N."/>
            <person name="Luecker S."/>
            <person name="Lage O.M."/>
            <person name="Pohl T."/>
            <person name="Merkel B.J."/>
            <person name="Hornburger P."/>
            <person name="Mueller R.-W."/>
            <person name="Bruemmer F."/>
            <person name="Labrenz M."/>
            <person name="Spormann A.M."/>
            <person name="Op den Camp H."/>
            <person name="Overmann J."/>
            <person name="Amann R."/>
            <person name="Jetten M.S.M."/>
            <person name="Mascher T."/>
            <person name="Medema M.H."/>
            <person name="Devos D.P."/>
            <person name="Kaster A.-K."/>
            <person name="Ovreas L."/>
            <person name="Rohde M."/>
            <person name="Galperin M.Y."/>
            <person name="Jogler C."/>
        </authorList>
    </citation>
    <scope>NUCLEOTIDE SEQUENCE [LARGE SCALE GENOMIC DNA]</scope>
    <source>
        <strain evidence="4 5">Enr13</strain>
    </source>
</reference>
<comment type="similarity">
    <text evidence="1">Belongs to the DinB family.</text>
</comment>
<dbReference type="AlphaFoldDB" id="A0A518HHY2"/>
<evidence type="ECO:0000313" key="5">
    <source>
        <dbReference type="Proteomes" id="UP000319004"/>
    </source>
</evidence>
<dbReference type="EMBL" id="CP037423">
    <property type="protein sequence ID" value="QDV40455.1"/>
    <property type="molecule type" value="Genomic_DNA"/>
</dbReference>
<sequence length="357" mass="40553">MTAYELIDDLFAYNRWANAKIATLCQGLRDAQLDAKREIGFGTLRGTLFHLLTAERVWMERWTGAPWRPFPTDPDGMSLDEFSAGLAEVAAQRRSLIEIHRATRWRERITYQDSKKTEFTHSLFDLLLHVANHGVHHRAQALHFLKQFDRTVPAGLDYIFYRLAASTVEQSPESVRQLQAFGLDVATVPTPDPRYDAALIERLFQYQDWANIEILSMADTVEVAALDRDFQMGCGTIRKSLLHLMDADRWWVDNWNGRASAFPHSAPETPLVAIREAWAKVAKQRNEFLAGVDSTVAMDVVTIKPDGPPTAFRIGESALHVALHGTHHRAQVINMLRRSGGRIRDLDLLYWPALASR</sequence>
<dbReference type="PANTHER" id="PTHR37302:SF3">
    <property type="entry name" value="DAMAGE-INDUCIBLE PROTEIN DINB"/>
    <property type="match status" value="1"/>
</dbReference>
<proteinExistence type="inferred from homology"/>
<feature type="binding site" evidence="3">
    <location>
        <position position="133"/>
    </location>
    <ligand>
        <name>a divalent metal cation</name>
        <dbReference type="ChEBI" id="CHEBI:60240"/>
    </ligand>
</feature>
<keyword evidence="2 3" id="KW-0479">Metal-binding</keyword>
<dbReference type="Proteomes" id="UP000319004">
    <property type="component" value="Chromosome"/>
</dbReference>
<gene>
    <name evidence="4" type="ORF">Enr13x_02610</name>
</gene>
<dbReference type="KEGG" id="snep:Enr13x_02610"/>
<protein>
    <submittedName>
        <fullName evidence="4">DinB family protein</fullName>
    </submittedName>
</protein>
<dbReference type="Pfam" id="PF05163">
    <property type="entry name" value="DinB"/>
    <property type="match status" value="2"/>
</dbReference>
<organism evidence="4 5">
    <name type="scientific">Stieleria neptunia</name>
    <dbReference type="NCBI Taxonomy" id="2527979"/>
    <lineage>
        <taxon>Bacteria</taxon>
        <taxon>Pseudomonadati</taxon>
        <taxon>Planctomycetota</taxon>
        <taxon>Planctomycetia</taxon>
        <taxon>Pirellulales</taxon>
        <taxon>Pirellulaceae</taxon>
        <taxon>Stieleria</taxon>
    </lineage>
</organism>
<dbReference type="OrthoDB" id="9811413at2"/>
<evidence type="ECO:0000313" key="4">
    <source>
        <dbReference type="EMBL" id="QDV40455.1"/>
    </source>
</evidence>
<evidence type="ECO:0000256" key="3">
    <source>
        <dbReference type="PIRSR" id="PIRSR607837-1"/>
    </source>
</evidence>
<dbReference type="InterPro" id="IPR034660">
    <property type="entry name" value="DinB/YfiT-like"/>
</dbReference>
<dbReference type="SUPFAM" id="SSF109854">
    <property type="entry name" value="DinB/YfiT-like putative metalloenzymes"/>
    <property type="match status" value="2"/>
</dbReference>
<accession>A0A518HHY2</accession>
<keyword evidence="5" id="KW-1185">Reference proteome</keyword>